<dbReference type="Proteomes" id="UP000199585">
    <property type="component" value="Unassembled WGS sequence"/>
</dbReference>
<dbReference type="RefSeq" id="WP_089901812.1">
    <property type="nucleotide sequence ID" value="NZ_FOCI01000009.1"/>
</dbReference>
<organism evidence="1 2">
    <name type="scientific">Loktanella fryxellensis</name>
    <dbReference type="NCBI Taxonomy" id="245187"/>
    <lineage>
        <taxon>Bacteria</taxon>
        <taxon>Pseudomonadati</taxon>
        <taxon>Pseudomonadota</taxon>
        <taxon>Alphaproteobacteria</taxon>
        <taxon>Rhodobacterales</taxon>
        <taxon>Roseobacteraceae</taxon>
        <taxon>Loktanella</taxon>
    </lineage>
</organism>
<protein>
    <recommendedName>
        <fullName evidence="3">Translocase</fullName>
    </recommendedName>
</protein>
<evidence type="ECO:0000313" key="2">
    <source>
        <dbReference type="Proteomes" id="UP000199585"/>
    </source>
</evidence>
<dbReference type="STRING" id="245187.SAMN04488003_10947"/>
<evidence type="ECO:0000313" key="1">
    <source>
        <dbReference type="EMBL" id="SEN10031.1"/>
    </source>
</evidence>
<gene>
    <name evidence="1" type="ORF">SAMN04488003_10947</name>
</gene>
<name>A0A1H8DRS6_9RHOB</name>
<proteinExistence type="predicted"/>
<accession>A0A1H8DRS6</accession>
<keyword evidence="2" id="KW-1185">Reference proteome</keyword>
<evidence type="ECO:0008006" key="3">
    <source>
        <dbReference type="Google" id="ProtNLM"/>
    </source>
</evidence>
<reference evidence="1 2" key="1">
    <citation type="submission" date="2016-10" db="EMBL/GenBank/DDBJ databases">
        <authorList>
            <person name="de Groot N.N."/>
        </authorList>
    </citation>
    <scope>NUCLEOTIDE SEQUENCE [LARGE SCALE GENOMIC DNA]</scope>
    <source>
        <strain evidence="1 2">DSM 16213</strain>
    </source>
</reference>
<dbReference type="AlphaFoldDB" id="A0A1H8DRS6"/>
<sequence length="342" mass="35457">MRAFVRKAITATATFSVALGIGFVMQYGDALAARLGVDDPVIDPAVPDTNPVAQVTTPQAATAVAEPRGGRAVPDGIVAAGMPLDMPTPRFDLVRFDAGMAGATTPSAPVPTASVAKVCAPSLSAEAQDQAMVRLTLDAECHPSAPVTIHHRGMMFSVLTDAKGQLQVDVPALSRDAMFVADLGADTDLATVVRVPDADTVARAVLQWQGEDGVQLHALEFGADYDDAGHVWAANVGTVSPAGQAGGRLTVLGDSRVSDARLAEVYTFPDGQIAVGDAVRLNVEVEITQRNCGRAVSAQSIRIAPGGDPVAVDLTMTMPDCDAVGEFIVLNNMFTDLTLAAQ</sequence>
<dbReference type="EMBL" id="FOCI01000009">
    <property type="protein sequence ID" value="SEN10031.1"/>
    <property type="molecule type" value="Genomic_DNA"/>
</dbReference>
<dbReference type="OrthoDB" id="7956241at2"/>